<gene>
    <name evidence="1" type="ORF">I6J18_21005</name>
</gene>
<dbReference type="Proteomes" id="UP000595254">
    <property type="component" value="Chromosome"/>
</dbReference>
<dbReference type="AlphaFoldDB" id="A0A974RZX8"/>
<dbReference type="RefSeq" id="WP_161629137.1">
    <property type="nucleotide sequence ID" value="NZ_CP068053.1"/>
</dbReference>
<accession>A0A974RZX8</accession>
<dbReference type="EMBL" id="CP068053">
    <property type="protein sequence ID" value="QQT00027.1"/>
    <property type="molecule type" value="Genomic_DNA"/>
</dbReference>
<dbReference type="KEGG" id="ppsr:I6J18_21005"/>
<keyword evidence="2" id="KW-1185">Reference proteome</keyword>
<name>A0A974RZX8_PERPY</name>
<reference evidence="1 2" key="1">
    <citation type="submission" date="2021-01" db="EMBL/GenBank/DDBJ databases">
        <title>FDA dAtabase for Regulatory Grade micrObial Sequences (FDA-ARGOS): Supporting development and validation of Infectious Disease Dx tests.</title>
        <authorList>
            <person name="Nelson B."/>
            <person name="Plummer A."/>
            <person name="Tallon L."/>
            <person name="Sadzewicz L."/>
            <person name="Zhao X."/>
            <person name="Boylan J."/>
            <person name="Ott S."/>
            <person name="Bowen H."/>
            <person name="Vavikolanu K."/>
            <person name="Mehta A."/>
            <person name="Aluvathingal J."/>
            <person name="Nadendla S."/>
            <person name="Myers T."/>
            <person name="Yan Y."/>
            <person name="Sichtig H."/>
        </authorList>
    </citation>
    <scope>NUCLEOTIDE SEQUENCE [LARGE SCALE GENOMIC DNA]</scope>
    <source>
        <strain evidence="1 2">FDAARGOS_1161</strain>
    </source>
</reference>
<evidence type="ECO:0000313" key="1">
    <source>
        <dbReference type="EMBL" id="QQT00027.1"/>
    </source>
</evidence>
<sequence>MNTSKRIQKKIIHFSYISKLVGILSEKEYQTIMEKFLSDTEKMSDRYMNE</sequence>
<organism evidence="1 2">
    <name type="scientific">Peribacillus psychrosaccharolyticus</name>
    <name type="common">Bacillus psychrosaccharolyticus</name>
    <dbReference type="NCBI Taxonomy" id="1407"/>
    <lineage>
        <taxon>Bacteria</taxon>
        <taxon>Bacillati</taxon>
        <taxon>Bacillota</taxon>
        <taxon>Bacilli</taxon>
        <taxon>Bacillales</taxon>
        <taxon>Bacillaceae</taxon>
        <taxon>Peribacillus</taxon>
    </lineage>
</organism>
<proteinExistence type="predicted"/>
<protein>
    <submittedName>
        <fullName evidence="1">Uncharacterized protein</fullName>
    </submittedName>
</protein>
<evidence type="ECO:0000313" key="2">
    <source>
        <dbReference type="Proteomes" id="UP000595254"/>
    </source>
</evidence>